<dbReference type="EMBL" id="JAPFFF010000004">
    <property type="protein sequence ID" value="KAK8891650.1"/>
    <property type="molecule type" value="Genomic_DNA"/>
</dbReference>
<evidence type="ECO:0000313" key="4">
    <source>
        <dbReference type="Proteomes" id="UP001470230"/>
    </source>
</evidence>
<dbReference type="Pfam" id="PF03016">
    <property type="entry name" value="Exostosin_GT47"/>
    <property type="match status" value="1"/>
</dbReference>
<evidence type="ECO:0000256" key="1">
    <source>
        <dbReference type="SAM" id="SignalP"/>
    </source>
</evidence>
<dbReference type="InterPro" id="IPR040911">
    <property type="entry name" value="Exostosin_GT47"/>
</dbReference>
<name>A0ABR2KNV1_9EUKA</name>
<sequence>MNYIGTSFLLLLSACLFTYRFIFDHHESFLMNLFQVDNPVGGKKLQIYLQEIDSKWNSDVINCTGCSCKFDFLDSLEPLIHCIIQKSSFVTKSIKDSTFIFTPLYTNNLRKAGINASLFDITGKDDSFSRWRGSRHIQVDSYLSQNENPNYMKFESSKDDKIVDQHVFITTNLTIETIRSNRWLNSRHILIPPLQTRDKYPEIKKKARTFLFLGSSDLIKKLYQKHENSLLIESFSDTKKVLDEVSESEFTVIHPNKDFLPFFIYEILRSYSIPVLLSGPFLPAFANTHINYTKVSIRINPENANPSDFDERIQKFDKLDALQEIFKVKKFLMWPKNGIASENNAGGVLLDYLNTRHRVLRPVLRRTFIGSDTFI</sequence>
<feature type="chain" id="PRO_5047522103" description="Exostosin GT47 domain-containing protein" evidence="1">
    <location>
        <begin position="21"/>
        <end position="375"/>
    </location>
</feature>
<keyword evidence="1" id="KW-0732">Signal</keyword>
<reference evidence="3 4" key="1">
    <citation type="submission" date="2024-04" db="EMBL/GenBank/DDBJ databases">
        <title>Tritrichomonas musculus Genome.</title>
        <authorList>
            <person name="Alves-Ferreira E."/>
            <person name="Grigg M."/>
            <person name="Lorenzi H."/>
            <person name="Galac M."/>
        </authorList>
    </citation>
    <scope>NUCLEOTIDE SEQUENCE [LARGE SCALE GENOMIC DNA]</scope>
    <source>
        <strain evidence="3 4">EAF2021</strain>
    </source>
</reference>
<accession>A0ABR2KNV1</accession>
<evidence type="ECO:0000259" key="2">
    <source>
        <dbReference type="Pfam" id="PF03016"/>
    </source>
</evidence>
<dbReference type="Proteomes" id="UP001470230">
    <property type="component" value="Unassembled WGS sequence"/>
</dbReference>
<feature type="domain" description="Exostosin GT47" evidence="2">
    <location>
        <begin position="43"/>
        <end position="303"/>
    </location>
</feature>
<protein>
    <recommendedName>
        <fullName evidence="2">Exostosin GT47 domain-containing protein</fullName>
    </recommendedName>
</protein>
<keyword evidence="4" id="KW-1185">Reference proteome</keyword>
<proteinExistence type="predicted"/>
<gene>
    <name evidence="3" type="ORF">M9Y10_028870</name>
</gene>
<comment type="caution">
    <text evidence="3">The sequence shown here is derived from an EMBL/GenBank/DDBJ whole genome shotgun (WGS) entry which is preliminary data.</text>
</comment>
<feature type="signal peptide" evidence="1">
    <location>
        <begin position="1"/>
        <end position="20"/>
    </location>
</feature>
<evidence type="ECO:0000313" key="3">
    <source>
        <dbReference type="EMBL" id="KAK8891650.1"/>
    </source>
</evidence>
<organism evidence="3 4">
    <name type="scientific">Tritrichomonas musculus</name>
    <dbReference type="NCBI Taxonomy" id="1915356"/>
    <lineage>
        <taxon>Eukaryota</taxon>
        <taxon>Metamonada</taxon>
        <taxon>Parabasalia</taxon>
        <taxon>Tritrichomonadida</taxon>
        <taxon>Tritrichomonadidae</taxon>
        <taxon>Tritrichomonas</taxon>
    </lineage>
</organism>